<dbReference type="Proteomes" id="UP000005426">
    <property type="component" value="Unassembled WGS sequence"/>
</dbReference>
<feature type="non-terminal residue" evidence="1">
    <location>
        <position position="1"/>
    </location>
</feature>
<dbReference type="EMBL" id="ABDG02000027">
    <property type="protein sequence ID" value="EHK41557.1"/>
    <property type="molecule type" value="Genomic_DNA"/>
</dbReference>
<reference evidence="1 2" key="1">
    <citation type="journal article" date="2011" name="Genome Biol.">
        <title>Comparative genome sequence analysis underscores mycoparasitism as the ancestral life style of Trichoderma.</title>
        <authorList>
            <person name="Kubicek C.P."/>
            <person name="Herrera-Estrella A."/>
            <person name="Seidl-Seiboth V."/>
            <person name="Martinez D.A."/>
            <person name="Druzhinina I.S."/>
            <person name="Thon M."/>
            <person name="Zeilinger S."/>
            <person name="Casas-Flores S."/>
            <person name="Horwitz B.A."/>
            <person name="Mukherjee P.K."/>
            <person name="Mukherjee M."/>
            <person name="Kredics L."/>
            <person name="Alcaraz L.D."/>
            <person name="Aerts A."/>
            <person name="Antal Z."/>
            <person name="Atanasova L."/>
            <person name="Cervantes-Badillo M.G."/>
            <person name="Challacombe J."/>
            <person name="Chertkov O."/>
            <person name="McCluskey K."/>
            <person name="Coulpier F."/>
            <person name="Deshpande N."/>
            <person name="von Doehren H."/>
            <person name="Ebbole D.J."/>
            <person name="Esquivel-Naranjo E.U."/>
            <person name="Fekete E."/>
            <person name="Flipphi M."/>
            <person name="Glaser F."/>
            <person name="Gomez-Rodriguez E.Y."/>
            <person name="Gruber S."/>
            <person name="Han C."/>
            <person name="Henrissat B."/>
            <person name="Hermosa R."/>
            <person name="Hernandez-Onate M."/>
            <person name="Karaffa L."/>
            <person name="Kosti I."/>
            <person name="Le Crom S."/>
            <person name="Lindquist E."/>
            <person name="Lucas S."/>
            <person name="Luebeck M."/>
            <person name="Luebeck P.S."/>
            <person name="Margeot A."/>
            <person name="Metz B."/>
            <person name="Misra M."/>
            <person name="Nevalainen H."/>
            <person name="Omann M."/>
            <person name="Packer N."/>
            <person name="Perrone G."/>
            <person name="Uresti-Rivera E.E."/>
            <person name="Salamov A."/>
            <person name="Schmoll M."/>
            <person name="Seiboth B."/>
            <person name="Shapiro H."/>
            <person name="Sukno S."/>
            <person name="Tamayo-Ramos J.A."/>
            <person name="Tisch D."/>
            <person name="Wiest A."/>
            <person name="Wilkinson H.H."/>
            <person name="Zhang M."/>
            <person name="Coutinho P.M."/>
            <person name="Kenerley C.M."/>
            <person name="Monte E."/>
            <person name="Baker S.E."/>
            <person name="Grigoriev I.V."/>
        </authorList>
    </citation>
    <scope>NUCLEOTIDE SEQUENCE [LARGE SCALE GENOMIC DNA]</scope>
    <source>
        <strain evidence="2">ATCC 20476 / IMI 206040</strain>
    </source>
</reference>
<organism evidence="1 2">
    <name type="scientific">Hypocrea atroviridis (strain ATCC 20476 / IMI 206040)</name>
    <name type="common">Trichoderma atroviride</name>
    <dbReference type="NCBI Taxonomy" id="452589"/>
    <lineage>
        <taxon>Eukaryota</taxon>
        <taxon>Fungi</taxon>
        <taxon>Dikarya</taxon>
        <taxon>Ascomycota</taxon>
        <taxon>Pezizomycotina</taxon>
        <taxon>Sordariomycetes</taxon>
        <taxon>Hypocreomycetidae</taxon>
        <taxon>Hypocreales</taxon>
        <taxon>Hypocreaceae</taxon>
        <taxon>Trichoderma</taxon>
    </lineage>
</organism>
<dbReference type="HOGENOM" id="CLU_1810741_0_0_1"/>
<comment type="caution">
    <text evidence="1">The sequence shown here is derived from an EMBL/GenBank/DDBJ whole genome shotgun (WGS) entry which is preliminary data.</text>
</comment>
<sequence>TSKQIETRSTRHSSTLLSHAWFLAKSALDSEETQDSTQLSSGRASATTQQLRSAFVLFFLSCFFPPFPTLDIATTQTFLTACIPRGQKRVTARLPHIGLCLPPNSPRPPTYLQAPDNTAQRSTAQHSGLAKASAVSQHVHCHC</sequence>
<dbReference type="AlphaFoldDB" id="G9P7B0"/>
<keyword evidence="2" id="KW-1185">Reference proteome</keyword>
<dbReference type="OrthoDB" id="282270at2759"/>
<accession>G9P7B0</accession>
<proteinExistence type="predicted"/>
<gene>
    <name evidence="1" type="ORF">TRIATDRAFT_302057</name>
</gene>
<protein>
    <submittedName>
        <fullName evidence="1">Uncharacterized protein</fullName>
    </submittedName>
</protein>
<evidence type="ECO:0000313" key="2">
    <source>
        <dbReference type="Proteomes" id="UP000005426"/>
    </source>
</evidence>
<name>G9P7B0_HYPAI</name>
<evidence type="ECO:0000313" key="1">
    <source>
        <dbReference type="EMBL" id="EHK41557.1"/>
    </source>
</evidence>